<evidence type="ECO:0000256" key="4">
    <source>
        <dbReference type="ARBA" id="ARBA00023163"/>
    </source>
</evidence>
<feature type="domain" description="HTH lysR-type" evidence="5">
    <location>
        <begin position="16"/>
        <end position="73"/>
    </location>
</feature>
<dbReference type="Proteomes" id="UP001243846">
    <property type="component" value="Unassembled WGS sequence"/>
</dbReference>
<sequence length="316" mass="34989">MRNPHERMMMAKAYTPTLSELQAFVACGKALSTTDAAKDLGLTQSAVSRAVISLESRMGVALFHRTRQRLSLSDTGRAFLPDAQAILSDLDRSVLRAMAFGSNQVIRLACLPTLAERWLVPKLAGFAKIAPHVTFDLSSRLDMPDFATSRLDMAIHHVDQAPAGAQVVPLMAEYLIAVASPALARQIRFDTEAQQIDEENRLLTRYPLLQQETRPHLWLDWFGLTEIDPVTFSRGARFAHFGMVVTAAKAGMGVGLVPEILVEEELRQGTLARASDRRLRGSTYALVTPAKRETESGPEAEFRDWLLTEAQRYGEA</sequence>
<dbReference type="PANTHER" id="PTHR30537:SF26">
    <property type="entry name" value="GLYCINE CLEAVAGE SYSTEM TRANSCRIPTIONAL ACTIVATOR"/>
    <property type="match status" value="1"/>
</dbReference>
<dbReference type="InterPro" id="IPR000847">
    <property type="entry name" value="LysR_HTH_N"/>
</dbReference>
<dbReference type="SUPFAM" id="SSF53850">
    <property type="entry name" value="Periplasmic binding protein-like II"/>
    <property type="match status" value="1"/>
</dbReference>
<dbReference type="SUPFAM" id="SSF46785">
    <property type="entry name" value="Winged helix' DNA-binding domain"/>
    <property type="match status" value="1"/>
</dbReference>
<proteinExistence type="inferred from homology"/>
<organism evidence="6 7">
    <name type="scientific">Paracoccus cavernae</name>
    <dbReference type="NCBI Taxonomy" id="1571207"/>
    <lineage>
        <taxon>Bacteria</taxon>
        <taxon>Pseudomonadati</taxon>
        <taxon>Pseudomonadota</taxon>
        <taxon>Alphaproteobacteria</taxon>
        <taxon>Rhodobacterales</taxon>
        <taxon>Paracoccaceae</taxon>
        <taxon>Paracoccus</taxon>
    </lineage>
</organism>
<keyword evidence="7" id="KW-1185">Reference proteome</keyword>
<dbReference type="InterPro" id="IPR005119">
    <property type="entry name" value="LysR_subst-bd"/>
</dbReference>
<protein>
    <submittedName>
        <fullName evidence="6">LysR family transcriptional regulator</fullName>
    </submittedName>
</protein>
<evidence type="ECO:0000256" key="2">
    <source>
        <dbReference type="ARBA" id="ARBA00023015"/>
    </source>
</evidence>
<evidence type="ECO:0000313" key="7">
    <source>
        <dbReference type="Proteomes" id="UP001243846"/>
    </source>
</evidence>
<evidence type="ECO:0000256" key="1">
    <source>
        <dbReference type="ARBA" id="ARBA00009437"/>
    </source>
</evidence>
<dbReference type="Gene3D" id="1.10.10.10">
    <property type="entry name" value="Winged helix-like DNA-binding domain superfamily/Winged helix DNA-binding domain"/>
    <property type="match status" value="1"/>
</dbReference>
<gene>
    <name evidence="6" type="ORF">QWZ10_00745</name>
</gene>
<comment type="caution">
    <text evidence="6">The sequence shown here is derived from an EMBL/GenBank/DDBJ whole genome shotgun (WGS) entry which is preliminary data.</text>
</comment>
<evidence type="ECO:0000313" key="6">
    <source>
        <dbReference type="EMBL" id="MDN3710724.1"/>
    </source>
</evidence>
<dbReference type="PANTHER" id="PTHR30537">
    <property type="entry name" value="HTH-TYPE TRANSCRIPTIONAL REGULATOR"/>
    <property type="match status" value="1"/>
</dbReference>
<evidence type="ECO:0000256" key="3">
    <source>
        <dbReference type="ARBA" id="ARBA00023125"/>
    </source>
</evidence>
<keyword evidence="4" id="KW-0804">Transcription</keyword>
<dbReference type="InterPro" id="IPR036388">
    <property type="entry name" value="WH-like_DNA-bd_sf"/>
</dbReference>
<dbReference type="PROSITE" id="PS50931">
    <property type="entry name" value="HTH_LYSR"/>
    <property type="match status" value="1"/>
</dbReference>
<dbReference type="Pfam" id="PF00126">
    <property type="entry name" value="HTH_1"/>
    <property type="match status" value="1"/>
</dbReference>
<keyword evidence="3" id="KW-0238">DNA-binding</keyword>
<keyword evidence="2" id="KW-0805">Transcription regulation</keyword>
<dbReference type="Gene3D" id="3.40.190.10">
    <property type="entry name" value="Periplasmic binding protein-like II"/>
    <property type="match status" value="2"/>
</dbReference>
<comment type="similarity">
    <text evidence="1">Belongs to the LysR transcriptional regulatory family.</text>
</comment>
<reference evidence="7" key="1">
    <citation type="journal article" date="2019" name="Int. J. Syst. Evol. Microbiol.">
        <title>The Global Catalogue of Microorganisms (GCM) 10K type strain sequencing project: providing services to taxonomists for standard genome sequencing and annotation.</title>
        <authorList>
            <consortium name="The Broad Institute Genomics Platform"/>
            <consortium name="The Broad Institute Genome Sequencing Center for Infectious Disease"/>
            <person name="Wu L."/>
            <person name="Ma J."/>
        </authorList>
    </citation>
    <scope>NUCLEOTIDE SEQUENCE [LARGE SCALE GENOMIC DNA]</scope>
    <source>
        <strain evidence="7">CECT 8482</strain>
    </source>
</reference>
<dbReference type="InterPro" id="IPR058163">
    <property type="entry name" value="LysR-type_TF_proteobact-type"/>
</dbReference>
<dbReference type="Pfam" id="PF03466">
    <property type="entry name" value="LysR_substrate"/>
    <property type="match status" value="1"/>
</dbReference>
<accession>A0ABT8D664</accession>
<dbReference type="PRINTS" id="PR00039">
    <property type="entry name" value="HTHLYSR"/>
</dbReference>
<dbReference type="EMBL" id="JAUFRC010000001">
    <property type="protein sequence ID" value="MDN3710724.1"/>
    <property type="molecule type" value="Genomic_DNA"/>
</dbReference>
<evidence type="ECO:0000259" key="5">
    <source>
        <dbReference type="PROSITE" id="PS50931"/>
    </source>
</evidence>
<name>A0ABT8D664_9RHOB</name>
<dbReference type="InterPro" id="IPR036390">
    <property type="entry name" value="WH_DNA-bd_sf"/>
</dbReference>